<proteinExistence type="predicted"/>
<dbReference type="EMBL" id="VSRQ01000001">
    <property type="protein sequence ID" value="TYK53060.1"/>
    <property type="molecule type" value="Genomic_DNA"/>
</dbReference>
<evidence type="ECO:0000256" key="1">
    <source>
        <dbReference type="SAM" id="Phobius"/>
    </source>
</evidence>
<evidence type="ECO:0000313" key="3">
    <source>
        <dbReference type="Proteomes" id="UP000323505"/>
    </source>
</evidence>
<dbReference type="InterPro" id="IPR019284">
    <property type="entry name" value="RP532"/>
</dbReference>
<dbReference type="Pfam" id="PF10097">
    <property type="entry name" value="DUF2335"/>
    <property type="match status" value="1"/>
</dbReference>
<keyword evidence="1" id="KW-1133">Transmembrane helix</keyword>
<comment type="caution">
    <text evidence="2">The sequence shown here is derived from an EMBL/GenBank/DDBJ whole genome shotgun (WGS) entry which is preliminary data.</text>
</comment>
<gene>
    <name evidence="2" type="ORF">FXF68_04825</name>
</gene>
<reference evidence="2 3" key="1">
    <citation type="submission" date="2019-08" db="EMBL/GenBank/DDBJ databases">
        <title>Actinomadura sp. nov. CYP1-5 isolated from mountain soil.</title>
        <authorList>
            <person name="Songsumanus A."/>
            <person name="Kuncharoen N."/>
            <person name="Kudo T."/>
            <person name="Yuki M."/>
            <person name="Igarashi Y."/>
            <person name="Tanasupawat S."/>
        </authorList>
    </citation>
    <scope>NUCLEOTIDE SEQUENCE [LARGE SCALE GENOMIC DNA]</scope>
    <source>
        <strain evidence="2 3">CYP1-5</strain>
    </source>
</reference>
<dbReference type="Proteomes" id="UP000323505">
    <property type="component" value="Unassembled WGS sequence"/>
</dbReference>
<keyword evidence="3" id="KW-1185">Reference proteome</keyword>
<keyword evidence="1" id="KW-0812">Transmembrane</keyword>
<accession>A0A5D3FZA8</accession>
<dbReference type="RefSeq" id="WP_148757647.1">
    <property type="nucleotide sequence ID" value="NZ_VSRQ01000001.1"/>
</dbReference>
<feature type="transmembrane region" description="Helical" evidence="1">
    <location>
        <begin position="97"/>
        <end position="116"/>
    </location>
</feature>
<keyword evidence="1" id="KW-0472">Membrane</keyword>
<protein>
    <submittedName>
        <fullName evidence="2">DUF2335 domain-containing protein</fullName>
    </submittedName>
</protein>
<name>A0A5D3FZA8_9ACTN</name>
<organism evidence="2 3">
    <name type="scientific">Actinomadura decatromicini</name>
    <dbReference type="NCBI Taxonomy" id="2604572"/>
    <lineage>
        <taxon>Bacteria</taxon>
        <taxon>Bacillati</taxon>
        <taxon>Actinomycetota</taxon>
        <taxon>Actinomycetes</taxon>
        <taxon>Streptosporangiales</taxon>
        <taxon>Thermomonosporaceae</taxon>
        <taxon>Actinomadura</taxon>
    </lineage>
</organism>
<dbReference type="AlphaFoldDB" id="A0A5D3FZA8"/>
<sequence>MEKRRQNISRSDGLLVGDDSSLGAVEQEQLLDQIQVSLQNDWSGPLPPPAALQQYEMVLTGAADRILCMAETMTTGTSKRQDKLADAEIERARQGQAIAFTLTLLSFIASIVFFVLKQPIPGCAFISFPVLMMIKAFLGR</sequence>
<feature type="transmembrane region" description="Helical" evidence="1">
    <location>
        <begin position="122"/>
        <end position="138"/>
    </location>
</feature>
<evidence type="ECO:0000313" key="2">
    <source>
        <dbReference type="EMBL" id="TYK53060.1"/>
    </source>
</evidence>